<dbReference type="AlphaFoldDB" id="A0AAV6I8Y9"/>
<evidence type="ECO:0000256" key="6">
    <source>
        <dbReference type="ARBA" id="ARBA00022664"/>
    </source>
</evidence>
<feature type="compositionally biased region" description="Polar residues" evidence="15">
    <location>
        <begin position="114"/>
        <end position="128"/>
    </location>
</feature>
<reference evidence="17" key="1">
    <citation type="submission" date="2020-08" db="EMBL/GenBank/DDBJ databases">
        <title>Plant Genome Project.</title>
        <authorList>
            <person name="Zhang R.-G."/>
        </authorList>
    </citation>
    <scope>NUCLEOTIDE SEQUENCE</scope>
    <source>
        <strain evidence="17">WSP0</strain>
        <tissue evidence="17">Leaf</tissue>
    </source>
</reference>
<evidence type="ECO:0000256" key="4">
    <source>
        <dbReference type="ARBA" id="ARBA00022553"/>
    </source>
</evidence>
<evidence type="ECO:0000256" key="15">
    <source>
        <dbReference type="SAM" id="MobiDB-lite"/>
    </source>
</evidence>
<feature type="compositionally biased region" description="Basic and acidic residues" evidence="15">
    <location>
        <begin position="643"/>
        <end position="652"/>
    </location>
</feature>
<feature type="domain" description="WW" evidence="16">
    <location>
        <begin position="461"/>
        <end position="495"/>
    </location>
</feature>
<keyword evidence="5" id="KW-0399">Innate immunity</keyword>
<evidence type="ECO:0000259" key="16">
    <source>
        <dbReference type="PROSITE" id="PS50020"/>
    </source>
</evidence>
<dbReference type="Gene3D" id="2.20.70.10">
    <property type="match status" value="2"/>
</dbReference>
<name>A0AAV6I8Y9_9ERIC</name>
<evidence type="ECO:0000256" key="10">
    <source>
        <dbReference type="ARBA" id="ARBA00023163"/>
    </source>
</evidence>
<evidence type="ECO:0000256" key="12">
    <source>
        <dbReference type="ARBA" id="ARBA00023242"/>
    </source>
</evidence>
<dbReference type="GO" id="GO:0043021">
    <property type="term" value="F:ribonucleoprotein complex binding"/>
    <property type="evidence" value="ECO:0007669"/>
    <property type="project" value="TreeGrafter"/>
</dbReference>
<evidence type="ECO:0000256" key="3">
    <source>
        <dbReference type="ARBA" id="ARBA00021117"/>
    </source>
</evidence>
<keyword evidence="7" id="KW-0677">Repeat</keyword>
<comment type="subcellular location">
    <subcellularLocation>
        <location evidence="2">Cytoplasmic granule</location>
    </subcellularLocation>
    <subcellularLocation>
        <location evidence="1">Nucleus speckle</location>
    </subcellularLocation>
</comment>
<evidence type="ECO:0000256" key="9">
    <source>
        <dbReference type="ARBA" id="ARBA00023015"/>
    </source>
</evidence>
<dbReference type="GO" id="GO:0045087">
    <property type="term" value="P:innate immune response"/>
    <property type="evidence" value="ECO:0007669"/>
    <property type="project" value="UniProtKB-KW"/>
</dbReference>
<keyword evidence="8" id="KW-0391">Immunity</keyword>
<dbReference type="SMART" id="SM00456">
    <property type="entry name" value="WW"/>
    <property type="match status" value="2"/>
</dbReference>
<dbReference type="Gene3D" id="3.40.30.10">
    <property type="entry name" value="Glutaredoxin"/>
    <property type="match status" value="1"/>
</dbReference>
<evidence type="ECO:0000256" key="7">
    <source>
        <dbReference type="ARBA" id="ARBA00022737"/>
    </source>
</evidence>
<accession>A0AAV6I8Y9</accession>
<keyword evidence="12" id="KW-0539">Nucleus</keyword>
<keyword evidence="18" id="KW-1185">Reference proteome</keyword>
<gene>
    <name evidence="17" type="ORF">RHGRI_031704</name>
</gene>
<dbReference type="Pfam" id="PF00397">
    <property type="entry name" value="WW"/>
    <property type="match status" value="2"/>
</dbReference>
<dbReference type="CDD" id="cd00201">
    <property type="entry name" value="WW"/>
    <property type="match status" value="2"/>
</dbReference>
<dbReference type="PROSITE" id="PS50020">
    <property type="entry name" value="WW_DOMAIN_2"/>
    <property type="match status" value="2"/>
</dbReference>
<feature type="region of interest" description="Disordered" evidence="15">
    <location>
        <begin position="685"/>
        <end position="741"/>
    </location>
</feature>
<dbReference type="GO" id="GO:0016607">
    <property type="term" value="C:nuclear speck"/>
    <property type="evidence" value="ECO:0007669"/>
    <property type="project" value="UniProtKB-SubCell"/>
</dbReference>
<feature type="region of interest" description="Disordered" evidence="15">
    <location>
        <begin position="114"/>
        <end position="141"/>
    </location>
</feature>
<organism evidence="17 18">
    <name type="scientific">Rhododendron griersonianum</name>
    <dbReference type="NCBI Taxonomy" id="479676"/>
    <lineage>
        <taxon>Eukaryota</taxon>
        <taxon>Viridiplantae</taxon>
        <taxon>Streptophyta</taxon>
        <taxon>Embryophyta</taxon>
        <taxon>Tracheophyta</taxon>
        <taxon>Spermatophyta</taxon>
        <taxon>Magnoliopsida</taxon>
        <taxon>eudicotyledons</taxon>
        <taxon>Gunneridae</taxon>
        <taxon>Pentapetalae</taxon>
        <taxon>asterids</taxon>
        <taxon>Ericales</taxon>
        <taxon>Ericaceae</taxon>
        <taxon>Ericoideae</taxon>
        <taxon>Rhodoreae</taxon>
        <taxon>Rhododendron</taxon>
    </lineage>
</organism>
<sequence length="741" mass="81927">MIGIQLMICYAEMSYDLRNELYDLRSFVADQKTNICVHMHVRAYVCMYENSKICCRVNKARRDDERWKEKLMEWSIFAEEVGKGLGGLLADECIAKDLMDNNYAQPLPPGVQSLPNSLPFSASPNQSTQPPPHPFQNSAGFHHHAHFAPNHLFPVPASHSAYFHPPQSFHPQIGPSTHFEHAPHWSYPAPTNFQYTDYLQPGMPAPPPSRQDTEVAHRSIQLDRQCDGSQLHAESPQSNNNGLPLLPELNSSVEWEKEPLVAHQDGPYESASNSRLHLENVRDIEASAQDAVLREQEVATQNIIQSQRHARGASGPPEDGTDIFSGRHDPNELKEHLLKMTTDHRAEMALKRGKSTVPEEGNMEIGNGYGVPGGGAYYDGPRPYIGKSGVGGHDTGLEVPKVGGELGQKAVTKELPDYLKQKLKARGILKDEAAEGSAVMDNASSFWTKSETPSTQTVSLGKLPLGWVEAKDPTSGAAYYYNENSGKSQWERPVEIESSSKPRSTLLLPEDWQEVLDETSGQKYYHNTKTLVSQWERPNSLEQVGPEQSDDAISTNEANGIWSDQASMLGKCMECGGWGVALVQSWGYCNHCTRVLNLPQSKLLPTSLGYQQRTTGSAYSNEGSEKKFPKQRSNMKPPFGKGNKRDNRKRGYDEDDELDPMDPSSYSDAPRGGWVVGLKGVQPRAADTTATGPLFQQRPYPSPGAVLRKNAEIASQKKKPKSHFAQISKRGDGSDGLGDAD</sequence>
<dbReference type="PROSITE" id="PS01159">
    <property type="entry name" value="WW_DOMAIN_1"/>
    <property type="match status" value="2"/>
</dbReference>
<protein>
    <recommendedName>
        <fullName evidence="3">Polyglutamine-binding protein 1</fullName>
    </recommendedName>
    <alternativeName>
        <fullName evidence="13">Polyglutamine tract-binding protein 1</fullName>
    </alternativeName>
</protein>
<feature type="compositionally biased region" description="Low complexity" evidence="15">
    <location>
        <begin position="238"/>
        <end position="247"/>
    </location>
</feature>
<feature type="region of interest" description="Disordered" evidence="15">
    <location>
        <begin position="614"/>
        <end position="673"/>
    </location>
</feature>
<evidence type="ECO:0000256" key="1">
    <source>
        <dbReference type="ARBA" id="ARBA00004324"/>
    </source>
</evidence>
<keyword evidence="4" id="KW-0597">Phosphoprotein</keyword>
<evidence type="ECO:0000313" key="17">
    <source>
        <dbReference type="EMBL" id="KAG5525113.1"/>
    </source>
</evidence>
<keyword evidence="10" id="KW-0804">Transcription</keyword>
<keyword evidence="11" id="KW-0508">mRNA splicing</keyword>
<comment type="subunit">
    <text evidence="14">Interacts with POU3F2/Brn-2, ATXN1, TXNL4A, HTT and AR. Interaction with ATXN1 correlates positively with the length of the polyglutamine tract. Interacts with RNA polymerase II large subunit in a phosphorylation-dependent manner. Forms a ternary complex with ATXN1 mutant and phosphorylated RNA polymerase II. Interacts (via C-terminus) with TXNL4A and CD2BP2. Interacts (via WW domain) with ATN1 and SF3B1, and may interact with additional splice factors. Interacts (via WW domain) with WBP11; Leading to reduce interaction between PQBP1 and TXNL4A. Interacts with CAPRIN1. Interacts with DDX1. Interacts with SFPQ. Interacts with KHSRP.</text>
</comment>
<dbReference type="InterPro" id="IPR001202">
    <property type="entry name" value="WW_dom"/>
</dbReference>
<keyword evidence="6" id="KW-0507">mRNA processing</keyword>
<evidence type="ECO:0000256" key="5">
    <source>
        <dbReference type="ARBA" id="ARBA00022588"/>
    </source>
</evidence>
<evidence type="ECO:0000313" key="18">
    <source>
        <dbReference type="Proteomes" id="UP000823749"/>
    </source>
</evidence>
<dbReference type="Proteomes" id="UP000823749">
    <property type="component" value="Chromosome 11"/>
</dbReference>
<evidence type="ECO:0000256" key="2">
    <source>
        <dbReference type="ARBA" id="ARBA00004463"/>
    </source>
</evidence>
<feature type="region of interest" description="Disordered" evidence="15">
    <location>
        <begin position="305"/>
        <end position="329"/>
    </location>
</feature>
<evidence type="ECO:0000256" key="13">
    <source>
        <dbReference type="ARBA" id="ARBA00042167"/>
    </source>
</evidence>
<keyword evidence="9" id="KW-0805">Transcription regulation</keyword>
<proteinExistence type="predicted"/>
<dbReference type="SUPFAM" id="SSF51045">
    <property type="entry name" value="WW domain"/>
    <property type="match status" value="2"/>
</dbReference>
<dbReference type="InterPro" id="IPR036020">
    <property type="entry name" value="WW_dom_sf"/>
</dbReference>
<feature type="domain" description="WW" evidence="16">
    <location>
        <begin position="506"/>
        <end position="540"/>
    </location>
</feature>
<evidence type="ECO:0000256" key="11">
    <source>
        <dbReference type="ARBA" id="ARBA00023187"/>
    </source>
</evidence>
<evidence type="ECO:0000256" key="8">
    <source>
        <dbReference type="ARBA" id="ARBA00022859"/>
    </source>
</evidence>
<dbReference type="GO" id="GO:0000380">
    <property type="term" value="P:alternative mRNA splicing, via spliceosome"/>
    <property type="evidence" value="ECO:0007669"/>
    <property type="project" value="TreeGrafter"/>
</dbReference>
<dbReference type="PANTHER" id="PTHR21737">
    <property type="entry name" value="POLYGLUTAMINE BINDING PROTEIN 1/MARVEL MEMBRANE-ASSOCIATING DOMAIN CONTAINING 3"/>
    <property type="match status" value="1"/>
</dbReference>
<dbReference type="GO" id="GO:0005737">
    <property type="term" value="C:cytoplasm"/>
    <property type="evidence" value="ECO:0007669"/>
    <property type="project" value="TreeGrafter"/>
</dbReference>
<dbReference type="PANTHER" id="PTHR21737:SF3">
    <property type="entry name" value="POLYGLUTAMINE-BINDING PROTEIN 1"/>
    <property type="match status" value="1"/>
</dbReference>
<comment type="caution">
    <text evidence="17">The sequence shown here is derived from an EMBL/GenBank/DDBJ whole genome shotgun (WGS) entry which is preliminary data.</text>
</comment>
<evidence type="ECO:0000256" key="14">
    <source>
        <dbReference type="ARBA" id="ARBA00046362"/>
    </source>
</evidence>
<dbReference type="EMBL" id="JACTNZ010000011">
    <property type="protein sequence ID" value="KAG5525113.1"/>
    <property type="molecule type" value="Genomic_DNA"/>
</dbReference>
<feature type="region of interest" description="Disordered" evidence="15">
    <location>
        <begin position="225"/>
        <end position="247"/>
    </location>
</feature>